<keyword evidence="3 4" id="KW-0732">Signal</keyword>
<keyword evidence="6" id="KW-1185">Reference proteome</keyword>
<evidence type="ECO:0000256" key="2">
    <source>
        <dbReference type="ARBA" id="ARBA00022448"/>
    </source>
</evidence>
<feature type="chain" id="PRO_5039089662" evidence="4">
    <location>
        <begin position="24"/>
        <end position="338"/>
    </location>
</feature>
<evidence type="ECO:0000313" key="6">
    <source>
        <dbReference type="Proteomes" id="UP000199163"/>
    </source>
</evidence>
<dbReference type="RefSeq" id="WP_175487584.1">
    <property type="nucleotide sequence ID" value="NZ_FNDK01000041.1"/>
</dbReference>
<accession>A0A1G8K431</accession>
<dbReference type="InterPro" id="IPR038404">
    <property type="entry name" value="TRAP_DctP_sf"/>
</dbReference>
<dbReference type="PANTHER" id="PTHR33376">
    <property type="match status" value="1"/>
</dbReference>
<evidence type="ECO:0000256" key="4">
    <source>
        <dbReference type="SAM" id="SignalP"/>
    </source>
</evidence>
<gene>
    <name evidence="5" type="ORF">SAMN05192534_1419</name>
</gene>
<dbReference type="Pfam" id="PF03480">
    <property type="entry name" value="DctP"/>
    <property type="match status" value="1"/>
</dbReference>
<comment type="similarity">
    <text evidence="1">Belongs to the bacterial solute-binding protein 7 family.</text>
</comment>
<proteinExistence type="inferred from homology"/>
<sequence>MKKRFHIGFVLLFTMILAAGCGAEETSEMTDADSNNKAGENFRIVSFLPADHSFTEGIVPIWINKMEEATDGAVTFEWIGGPESIPLEEQFDAVVNGTVEVGFNVSSYYGHLMPETHSLNLSPFTPEEERENGYFDYLQEKFNEQNVEYTGRWLGPSPYYLWTNEKIESLDELKGQRMRSNPTYDGILQRLGVNPVTVSPSDVYTSLERNMVDGFGFPLLGPNDSGWTEVTEYIIDEPFLNQNGTILFNKQAFDSLSPEIQNKLHEANAEFEYEMVEHFKEKNEKEWETILDAGVEKITLSEEESKKFQGFVEDAFWEKLEDEAPEEVDTLRELFESE</sequence>
<protein>
    <submittedName>
        <fullName evidence="5">TRAP-type C4-dicarboxylate transport system, substrate-binding protein</fullName>
    </submittedName>
</protein>
<dbReference type="AlphaFoldDB" id="A0A1G8K431"/>
<reference evidence="5 6" key="1">
    <citation type="submission" date="2016-10" db="EMBL/GenBank/DDBJ databases">
        <authorList>
            <person name="de Groot N.N."/>
        </authorList>
    </citation>
    <scope>NUCLEOTIDE SEQUENCE [LARGE SCALE GENOMIC DNA]</scope>
    <source>
        <strain evidence="5 6">DSM 21632</strain>
    </source>
</reference>
<evidence type="ECO:0000256" key="1">
    <source>
        <dbReference type="ARBA" id="ARBA00009023"/>
    </source>
</evidence>
<dbReference type="GO" id="GO:0055085">
    <property type="term" value="P:transmembrane transport"/>
    <property type="evidence" value="ECO:0007669"/>
    <property type="project" value="InterPro"/>
</dbReference>
<dbReference type="Proteomes" id="UP000199163">
    <property type="component" value="Unassembled WGS sequence"/>
</dbReference>
<feature type="signal peptide" evidence="4">
    <location>
        <begin position="1"/>
        <end position="23"/>
    </location>
</feature>
<organism evidence="5 6">
    <name type="scientific">Alteribacillus persepolensis</name>
    <dbReference type="NCBI Taxonomy" id="568899"/>
    <lineage>
        <taxon>Bacteria</taxon>
        <taxon>Bacillati</taxon>
        <taxon>Bacillota</taxon>
        <taxon>Bacilli</taxon>
        <taxon>Bacillales</taxon>
        <taxon>Bacillaceae</taxon>
        <taxon>Alteribacillus</taxon>
    </lineage>
</organism>
<dbReference type="STRING" id="568899.SAMN05192534_1419"/>
<evidence type="ECO:0000256" key="3">
    <source>
        <dbReference type="ARBA" id="ARBA00022729"/>
    </source>
</evidence>
<dbReference type="PANTHER" id="PTHR33376:SF7">
    <property type="entry name" value="C4-DICARBOXYLATE-BINDING PROTEIN DCTB"/>
    <property type="match status" value="1"/>
</dbReference>
<name>A0A1G8K431_9BACI</name>
<dbReference type="PROSITE" id="PS51257">
    <property type="entry name" value="PROKAR_LIPOPROTEIN"/>
    <property type="match status" value="1"/>
</dbReference>
<dbReference type="NCBIfam" id="NF037995">
    <property type="entry name" value="TRAP_S1"/>
    <property type="match status" value="1"/>
</dbReference>
<keyword evidence="2" id="KW-0813">Transport</keyword>
<dbReference type="Gene3D" id="3.40.190.170">
    <property type="entry name" value="Bacterial extracellular solute-binding protein, family 7"/>
    <property type="match status" value="1"/>
</dbReference>
<evidence type="ECO:0000313" key="5">
    <source>
        <dbReference type="EMBL" id="SDI38246.1"/>
    </source>
</evidence>
<dbReference type="InterPro" id="IPR018389">
    <property type="entry name" value="DctP_fam"/>
</dbReference>
<dbReference type="EMBL" id="FNDK01000041">
    <property type="protein sequence ID" value="SDI38246.1"/>
    <property type="molecule type" value="Genomic_DNA"/>
</dbReference>